<feature type="compositionally biased region" description="Acidic residues" evidence="2">
    <location>
        <begin position="36"/>
        <end position="46"/>
    </location>
</feature>
<feature type="compositionally biased region" description="Basic and acidic residues" evidence="2">
    <location>
        <begin position="1"/>
        <end position="20"/>
    </location>
</feature>
<dbReference type="AlphaFoldDB" id="A0AAW2ZDA3"/>
<evidence type="ECO:0000256" key="2">
    <source>
        <dbReference type="SAM" id="MobiDB-lite"/>
    </source>
</evidence>
<evidence type="ECO:0000256" key="1">
    <source>
        <dbReference type="SAM" id="Coils"/>
    </source>
</evidence>
<sequence length="159" mass="18709">MSTRPVEEVIDASKDKEESSRINSPRRITDFKKYEYDEEDDTFSEDDGFKRDVLGNQIDDGSDNELEKVDDMKKYRSVREELDDLRQQLQKQQCMGMIKDNKQQKEFWSSKDLGGEAARKFKALKLQELLEKMSTIHVVQNRTSVRSNHESKVHMKTNQ</sequence>
<accession>A0AAW2ZDA3</accession>
<keyword evidence="1" id="KW-0175">Coiled coil</keyword>
<evidence type="ECO:0000313" key="3">
    <source>
        <dbReference type="EMBL" id="KAL0487420.1"/>
    </source>
</evidence>
<evidence type="ECO:0000313" key="4">
    <source>
        <dbReference type="Proteomes" id="UP001431209"/>
    </source>
</evidence>
<organism evidence="3 4">
    <name type="scientific">Acrasis kona</name>
    <dbReference type="NCBI Taxonomy" id="1008807"/>
    <lineage>
        <taxon>Eukaryota</taxon>
        <taxon>Discoba</taxon>
        <taxon>Heterolobosea</taxon>
        <taxon>Tetramitia</taxon>
        <taxon>Eutetramitia</taxon>
        <taxon>Acrasidae</taxon>
        <taxon>Acrasis</taxon>
    </lineage>
</organism>
<dbReference type="EMBL" id="JAOPGA020001340">
    <property type="protein sequence ID" value="KAL0487420.1"/>
    <property type="molecule type" value="Genomic_DNA"/>
</dbReference>
<keyword evidence="4" id="KW-1185">Reference proteome</keyword>
<comment type="caution">
    <text evidence="3">The sequence shown here is derived from an EMBL/GenBank/DDBJ whole genome shotgun (WGS) entry which is preliminary data.</text>
</comment>
<reference evidence="3 4" key="1">
    <citation type="submission" date="2024-03" db="EMBL/GenBank/DDBJ databases">
        <title>The Acrasis kona genome and developmental transcriptomes reveal deep origins of eukaryotic multicellular pathways.</title>
        <authorList>
            <person name="Sheikh S."/>
            <person name="Fu C.-J."/>
            <person name="Brown M.W."/>
            <person name="Baldauf S.L."/>
        </authorList>
    </citation>
    <scope>NUCLEOTIDE SEQUENCE [LARGE SCALE GENOMIC DNA]</scope>
    <source>
        <strain evidence="3 4">ATCC MYA-3509</strain>
    </source>
</reference>
<name>A0AAW2ZDA3_9EUKA</name>
<feature type="region of interest" description="Disordered" evidence="2">
    <location>
        <begin position="1"/>
        <end position="64"/>
    </location>
</feature>
<proteinExistence type="predicted"/>
<protein>
    <submittedName>
        <fullName evidence="3">Uncharacterized protein</fullName>
    </submittedName>
</protein>
<gene>
    <name evidence="3" type="ORF">AKO1_015751</name>
</gene>
<dbReference type="Proteomes" id="UP001431209">
    <property type="component" value="Unassembled WGS sequence"/>
</dbReference>
<feature type="coiled-coil region" evidence="1">
    <location>
        <begin position="68"/>
        <end position="95"/>
    </location>
</feature>